<reference evidence="3" key="1">
    <citation type="submission" date="2022-10" db="EMBL/GenBank/DDBJ databases">
        <title>Cytochrome P450 Catalyzes Benzene Ring Formation in the Biosynthesis of Trialkyl-Substituted Aromatic Polyketides.</title>
        <authorList>
            <person name="Zhao E."/>
            <person name="Ge H."/>
        </authorList>
    </citation>
    <scope>NUCLEOTIDE SEQUENCE</scope>
    <source>
        <strain evidence="3">NA0869</strain>
    </source>
</reference>
<dbReference type="EMBL" id="CP107567">
    <property type="protein sequence ID" value="UYQ66709.1"/>
    <property type="molecule type" value="Genomic_DNA"/>
</dbReference>
<feature type="region of interest" description="Disordered" evidence="1">
    <location>
        <begin position="1"/>
        <end position="24"/>
    </location>
</feature>
<dbReference type="SUPFAM" id="SSF56219">
    <property type="entry name" value="DNase I-like"/>
    <property type="match status" value="1"/>
</dbReference>
<keyword evidence="3" id="KW-0378">Hydrolase</keyword>
<dbReference type="Proteomes" id="UP001163878">
    <property type="component" value="Chromosome"/>
</dbReference>
<feature type="compositionally biased region" description="Low complexity" evidence="1">
    <location>
        <begin position="1"/>
        <end position="14"/>
    </location>
</feature>
<keyword evidence="3" id="KW-0255">Endonuclease</keyword>
<dbReference type="GO" id="GO:0004519">
    <property type="term" value="F:endonuclease activity"/>
    <property type="evidence" value="ECO:0007669"/>
    <property type="project" value="UniProtKB-KW"/>
</dbReference>
<evidence type="ECO:0000259" key="2">
    <source>
        <dbReference type="Pfam" id="PF03372"/>
    </source>
</evidence>
<evidence type="ECO:0000313" key="3">
    <source>
        <dbReference type="EMBL" id="UYQ66709.1"/>
    </source>
</evidence>
<keyword evidence="3" id="KW-0540">Nuclease</keyword>
<organism evidence="3 4">
    <name type="scientific">Streptomyces peucetius</name>
    <dbReference type="NCBI Taxonomy" id="1950"/>
    <lineage>
        <taxon>Bacteria</taxon>
        <taxon>Bacillati</taxon>
        <taxon>Actinomycetota</taxon>
        <taxon>Actinomycetes</taxon>
        <taxon>Kitasatosporales</taxon>
        <taxon>Streptomycetaceae</taxon>
        <taxon>Streptomyces</taxon>
    </lineage>
</organism>
<gene>
    <name evidence="3" type="ORF">OGH68_29125</name>
</gene>
<evidence type="ECO:0000256" key="1">
    <source>
        <dbReference type="SAM" id="MobiDB-lite"/>
    </source>
</evidence>
<sequence>MPSGSDGGDCSLSDGPRRSARRAPGTALVATVALLAAAVLSSHDSEPSPATQAPPSGQLRVLTWNICGEAGGRRGTTGYCPYRNDPAAKVQEIVKAMAEHQADAVALQEICGGAPGSHASMLTTALGPRWSVRAAAGSRPDGTSACRGGLKGRLGVAVAVRGKITSSTTSESLPASPRTNKDSKPLLCVTVAKWSYGLCTIHILPGADPRVPSQVRQVAGDVLKTGRPVVLAGDFNRNSRAAELAPLDRDFTECRRWGDGTPAAPTFHRWDISTGRHVFHTLDHVYVHTAGGFPARFASCGVDHERMDTTRNTTDAPPPSGQSDHAPVHVVVRGR</sequence>
<dbReference type="Gene3D" id="3.60.10.10">
    <property type="entry name" value="Endonuclease/exonuclease/phosphatase"/>
    <property type="match status" value="1"/>
</dbReference>
<protein>
    <submittedName>
        <fullName evidence="3">Endonuclease/exonuclease/phosphatase family protein</fullName>
    </submittedName>
</protein>
<dbReference type="Pfam" id="PF03372">
    <property type="entry name" value="Exo_endo_phos"/>
    <property type="match status" value="1"/>
</dbReference>
<dbReference type="InterPro" id="IPR005135">
    <property type="entry name" value="Endo/exonuclease/phosphatase"/>
</dbReference>
<name>A0ABY6ILD9_STRPE</name>
<evidence type="ECO:0000313" key="4">
    <source>
        <dbReference type="Proteomes" id="UP001163878"/>
    </source>
</evidence>
<feature type="domain" description="Endonuclease/exonuclease/phosphatase" evidence="2">
    <location>
        <begin position="62"/>
        <end position="291"/>
    </location>
</feature>
<dbReference type="InterPro" id="IPR036691">
    <property type="entry name" value="Endo/exonu/phosph_ase_sf"/>
</dbReference>
<keyword evidence="4" id="KW-1185">Reference proteome</keyword>
<proteinExistence type="predicted"/>
<accession>A0ABY6ILD9</accession>